<keyword evidence="19" id="KW-1185">Reference proteome</keyword>
<evidence type="ECO:0000259" key="16">
    <source>
        <dbReference type="PROSITE" id="PS50112"/>
    </source>
</evidence>
<dbReference type="CDD" id="cd00082">
    <property type="entry name" value="HisKA"/>
    <property type="match status" value="1"/>
</dbReference>
<dbReference type="GO" id="GO:0005524">
    <property type="term" value="F:ATP binding"/>
    <property type="evidence" value="ECO:0007669"/>
    <property type="project" value="UniProtKB-KW"/>
</dbReference>
<dbReference type="GO" id="GO:0000155">
    <property type="term" value="F:phosphorelay sensor kinase activity"/>
    <property type="evidence" value="ECO:0007669"/>
    <property type="project" value="InterPro"/>
</dbReference>
<keyword evidence="7 14" id="KW-0812">Transmembrane</keyword>
<dbReference type="PROSITE" id="PS50113">
    <property type="entry name" value="PAC"/>
    <property type="match status" value="1"/>
</dbReference>
<dbReference type="Pfam" id="PF02518">
    <property type="entry name" value="HATPase_c"/>
    <property type="match status" value="1"/>
</dbReference>
<dbReference type="InterPro" id="IPR005467">
    <property type="entry name" value="His_kinase_dom"/>
</dbReference>
<dbReference type="RefSeq" id="WP_181551915.1">
    <property type="nucleotide sequence ID" value="NZ_JACDUS010000008.1"/>
</dbReference>
<keyword evidence="6 18" id="KW-0808">Transferase</keyword>
<keyword evidence="10" id="KW-0067">ATP-binding</keyword>
<organism evidence="18 19">
    <name type="scientific">Desulfosalsimonas propionicica</name>
    <dbReference type="NCBI Taxonomy" id="332175"/>
    <lineage>
        <taxon>Bacteria</taxon>
        <taxon>Pseudomonadati</taxon>
        <taxon>Thermodesulfobacteriota</taxon>
        <taxon>Desulfobacteria</taxon>
        <taxon>Desulfobacterales</taxon>
        <taxon>Desulfosalsimonadaceae</taxon>
        <taxon>Desulfosalsimonas</taxon>
    </lineage>
</organism>
<dbReference type="SUPFAM" id="SSF47384">
    <property type="entry name" value="Homodimeric domain of signal transducing histidine kinase"/>
    <property type="match status" value="1"/>
</dbReference>
<dbReference type="NCBIfam" id="TIGR00229">
    <property type="entry name" value="sensory_box"/>
    <property type="match status" value="1"/>
</dbReference>
<dbReference type="InterPro" id="IPR004358">
    <property type="entry name" value="Sig_transdc_His_kin-like_C"/>
</dbReference>
<keyword evidence="8" id="KW-0547">Nucleotide-binding</keyword>
<dbReference type="InterPro" id="IPR029151">
    <property type="entry name" value="Sensor-like_sf"/>
</dbReference>
<evidence type="ECO:0000313" key="18">
    <source>
        <dbReference type="EMBL" id="MBA2882274.1"/>
    </source>
</evidence>
<dbReference type="InterPro" id="IPR036890">
    <property type="entry name" value="HATPase_C_sf"/>
</dbReference>
<accession>A0A7W0HLF3</accession>
<dbReference type="Gene3D" id="1.10.287.130">
    <property type="match status" value="1"/>
</dbReference>
<dbReference type="Proteomes" id="UP000525298">
    <property type="component" value="Unassembled WGS sequence"/>
</dbReference>
<evidence type="ECO:0000256" key="13">
    <source>
        <dbReference type="ARBA" id="ARBA00023136"/>
    </source>
</evidence>
<dbReference type="InterPro" id="IPR003661">
    <property type="entry name" value="HisK_dim/P_dom"/>
</dbReference>
<dbReference type="PROSITE" id="PS50109">
    <property type="entry name" value="HIS_KIN"/>
    <property type="match status" value="1"/>
</dbReference>
<dbReference type="EC" id="2.7.13.3" evidence="3"/>
<dbReference type="Gene3D" id="3.30.565.10">
    <property type="entry name" value="Histidine kinase-like ATPase, C-terminal domain"/>
    <property type="match status" value="1"/>
</dbReference>
<dbReference type="Gene3D" id="3.30.450.20">
    <property type="entry name" value="PAS domain"/>
    <property type="match status" value="2"/>
</dbReference>
<evidence type="ECO:0000256" key="14">
    <source>
        <dbReference type="SAM" id="Phobius"/>
    </source>
</evidence>
<comment type="subcellular location">
    <subcellularLocation>
        <location evidence="2">Cell membrane</location>
        <topology evidence="2">Multi-pass membrane protein</topology>
    </subcellularLocation>
</comment>
<feature type="domain" description="PAC" evidence="17">
    <location>
        <begin position="317"/>
        <end position="370"/>
    </location>
</feature>
<evidence type="ECO:0000256" key="5">
    <source>
        <dbReference type="ARBA" id="ARBA00022553"/>
    </source>
</evidence>
<keyword evidence="5" id="KW-0597">Phosphoprotein</keyword>
<evidence type="ECO:0000256" key="6">
    <source>
        <dbReference type="ARBA" id="ARBA00022679"/>
    </source>
</evidence>
<dbReference type="InterPro" id="IPR000014">
    <property type="entry name" value="PAS"/>
</dbReference>
<keyword evidence="12" id="KW-0902">Two-component regulatory system</keyword>
<evidence type="ECO:0000256" key="7">
    <source>
        <dbReference type="ARBA" id="ARBA00022692"/>
    </source>
</evidence>
<feature type="transmembrane region" description="Helical" evidence="14">
    <location>
        <begin position="213"/>
        <end position="235"/>
    </location>
</feature>
<keyword evidence="13 14" id="KW-0472">Membrane</keyword>
<evidence type="ECO:0000256" key="4">
    <source>
        <dbReference type="ARBA" id="ARBA00022475"/>
    </source>
</evidence>
<evidence type="ECO:0000256" key="8">
    <source>
        <dbReference type="ARBA" id="ARBA00022741"/>
    </source>
</evidence>
<keyword evidence="4" id="KW-1003">Cell membrane</keyword>
<dbReference type="Pfam" id="PF00512">
    <property type="entry name" value="HisKA"/>
    <property type="match status" value="1"/>
</dbReference>
<dbReference type="SUPFAM" id="SSF55785">
    <property type="entry name" value="PYP-like sensor domain (PAS domain)"/>
    <property type="match status" value="1"/>
</dbReference>
<feature type="domain" description="Histidine kinase" evidence="15">
    <location>
        <begin position="383"/>
        <end position="591"/>
    </location>
</feature>
<comment type="catalytic activity">
    <reaction evidence="1">
        <text>ATP + protein L-histidine = ADP + protein N-phospho-L-histidine.</text>
        <dbReference type="EC" id="2.7.13.3"/>
    </reaction>
</comment>
<dbReference type="InterPro" id="IPR000700">
    <property type="entry name" value="PAS-assoc_C"/>
</dbReference>
<dbReference type="SMART" id="SM00388">
    <property type="entry name" value="HisKA"/>
    <property type="match status" value="1"/>
</dbReference>
<protein>
    <recommendedName>
        <fullName evidence="3">histidine kinase</fullName>
        <ecNumber evidence="3">2.7.13.3</ecNumber>
    </recommendedName>
</protein>
<keyword evidence="11 14" id="KW-1133">Transmembrane helix</keyword>
<dbReference type="SMART" id="SM00091">
    <property type="entry name" value="PAS"/>
    <property type="match status" value="1"/>
</dbReference>
<evidence type="ECO:0000256" key="9">
    <source>
        <dbReference type="ARBA" id="ARBA00022777"/>
    </source>
</evidence>
<dbReference type="Pfam" id="PF08448">
    <property type="entry name" value="PAS_4"/>
    <property type="match status" value="1"/>
</dbReference>
<evidence type="ECO:0000259" key="15">
    <source>
        <dbReference type="PROSITE" id="PS50109"/>
    </source>
</evidence>
<name>A0A7W0HLF3_9BACT</name>
<dbReference type="SUPFAM" id="SSF55874">
    <property type="entry name" value="ATPase domain of HSP90 chaperone/DNA topoisomerase II/histidine kinase"/>
    <property type="match status" value="1"/>
</dbReference>
<dbReference type="SMART" id="SM00387">
    <property type="entry name" value="HATPase_c"/>
    <property type="match status" value="1"/>
</dbReference>
<comment type="caution">
    <text evidence="18">The sequence shown here is derived from an EMBL/GenBank/DDBJ whole genome shotgun (WGS) entry which is preliminary data.</text>
</comment>
<gene>
    <name evidence="18" type="ORF">HNR65_002616</name>
</gene>
<dbReference type="CDD" id="cd00130">
    <property type="entry name" value="PAS"/>
    <property type="match status" value="1"/>
</dbReference>
<evidence type="ECO:0000256" key="11">
    <source>
        <dbReference type="ARBA" id="ARBA00022989"/>
    </source>
</evidence>
<feature type="domain" description="PAS" evidence="16">
    <location>
        <begin position="248"/>
        <end position="306"/>
    </location>
</feature>
<dbReference type="PRINTS" id="PR00344">
    <property type="entry name" value="BCTRLSENSOR"/>
</dbReference>
<evidence type="ECO:0000256" key="1">
    <source>
        <dbReference type="ARBA" id="ARBA00000085"/>
    </source>
</evidence>
<evidence type="ECO:0000259" key="17">
    <source>
        <dbReference type="PROSITE" id="PS50113"/>
    </source>
</evidence>
<dbReference type="SUPFAM" id="SSF103190">
    <property type="entry name" value="Sensory domain-like"/>
    <property type="match status" value="1"/>
</dbReference>
<dbReference type="InterPro" id="IPR036097">
    <property type="entry name" value="HisK_dim/P_sf"/>
</dbReference>
<dbReference type="PROSITE" id="PS50112">
    <property type="entry name" value="PAS"/>
    <property type="match status" value="1"/>
</dbReference>
<sequence length="598" mass="66124">MINKKHISIYSFPWMIISAAAILLVIVVSLAVSNHNREKQYMSQILLEKGAALIKSFEAGTRTGMRAMGWNENQVQYLLQELADQADVLYIAITDINGRILAHSDPEQINARFFVKSGDQEALNPGESAKWQLTKTQSGKPAFEVYSFFNPFSGRNANRRQMGHLRQFAPRPGRAQQGRSWRIPDNSEENKQIIFIGFDRTPFIEARQQDIKITAIISLVLFILGFTGMAIMLIARNYRTTRQRLQDTSAMADQVVASLPVGLMVTDAEGRIVLHNPAAESITGLDAKSVRGQFADEMLPDNLAQLICRQQADKQIMEHELECIFLPGQKRVPLSVSSTGIINEDGAFIGSMVILRDLTEIKDLQQTVQRKEKLAAVGELAAGIAHEIRNPLSSVKGMATYFKARYAQDPEARDAAAVMVQETDRLNRVISELLEFARPSEINARPADINPVLDHSLHLVRQEAAEKNIDIRISKGQNLPHADIDSDRFIQCLLNLYLNAIQSMESSGILKVTSSPGTDENIVIQVQDNGPGIDRADLAKIFDPYFTTKASGTGLGLAIVHKIVESHNGRITVKSSPEEGTVFTITLPASANAATKEA</sequence>
<dbReference type="EMBL" id="JACDUS010000008">
    <property type="protein sequence ID" value="MBA2882274.1"/>
    <property type="molecule type" value="Genomic_DNA"/>
</dbReference>
<dbReference type="PANTHER" id="PTHR43065">
    <property type="entry name" value="SENSOR HISTIDINE KINASE"/>
    <property type="match status" value="1"/>
</dbReference>
<evidence type="ECO:0000256" key="12">
    <source>
        <dbReference type="ARBA" id="ARBA00023012"/>
    </source>
</evidence>
<dbReference type="Pfam" id="PF17203">
    <property type="entry name" value="sCache_3_2"/>
    <property type="match status" value="1"/>
</dbReference>
<evidence type="ECO:0000256" key="2">
    <source>
        <dbReference type="ARBA" id="ARBA00004651"/>
    </source>
</evidence>
<dbReference type="GO" id="GO:0005886">
    <property type="term" value="C:plasma membrane"/>
    <property type="evidence" value="ECO:0007669"/>
    <property type="project" value="UniProtKB-SubCell"/>
</dbReference>
<dbReference type="InterPro" id="IPR013656">
    <property type="entry name" value="PAS_4"/>
</dbReference>
<evidence type="ECO:0000256" key="10">
    <source>
        <dbReference type="ARBA" id="ARBA00022840"/>
    </source>
</evidence>
<keyword evidence="9 18" id="KW-0418">Kinase</keyword>
<evidence type="ECO:0000256" key="3">
    <source>
        <dbReference type="ARBA" id="ARBA00012438"/>
    </source>
</evidence>
<dbReference type="InterPro" id="IPR033463">
    <property type="entry name" value="sCache_3"/>
</dbReference>
<dbReference type="InterPro" id="IPR003594">
    <property type="entry name" value="HATPase_dom"/>
</dbReference>
<dbReference type="PANTHER" id="PTHR43065:SF10">
    <property type="entry name" value="PEROXIDE STRESS-ACTIVATED HISTIDINE KINASE MAK3"/>
    <property type="match status" value="1"/>
</dbReference>
<proteinExistence type="predicted"/>
<dbReference type="AlphaFoldDB" id="A0A7W0HLF3"/>
<dbReference type="InterPro" id="IPR035965">
    <property type="entry name" value="PAS-like_dom_sf"/>
</dbReference>
<reference evidence="18 19" key="1">
    <citation type="submission" date="2020-07" db="EMBL/GenBank/DDBJ databases">
        <title>Genomic Encyclopedia of Type Strains, Phase IV (KMG-IV): sequencing the most valuable type-strain genomes for metagenomic binning, comparative biology and taxonomic classification.</title>
        <authorList>
            <person name="Goeker M."/>
        </authorList>
    </citation>
    <scope>NUCLEOTIDE SEQUENCE [LARGE SCALE GENOMIC DNA]</scope>
    <source>
        <strain evidence="18 19">DSM 17721</strain>
    </source>
</reference>
<feature type="transmembrane region" description="Helical" evidence="14">
    <location>
        <begin position="12"/>
        <end position="32"/>
    </location>
</feature>
<evidence type="ECO:0000313" key="19">
    <source>
        <dbReference type="Proteomes" id="UP000525298"/>
    </source>
</evidence>